<reference evidence="2" key="1">
    <citation type="submission" date="2021-05" db="EMBL/GenBank/DDBJ databases">
        <title>Energy efficiency and biological interactions define the core microbiome of deep oligotrophic groundwater.</title>
        <authorList>
            <person name="Mehrshad M."/>
            <person name="Lopez-Fernandez M."/>
            <person name="Bell E."/>
            <person name="Bernier-Latmani R."/>
            <person name="Bertilsson S."/>
            <person name="Dopson M."/>
        </authorList>
    </citation>
    <scope>NUCLEOTIDE SEQUENCE</scope>
    <source>
        <strain evidence="2">Modern_marine.mb.64</strain>
    </source>
</reference>
<dbReference type="AlphaFoldDB" id="A0A948S0L3"/>
<accession>A0A948S0L3</accession>
<proteinExistence type="predicted"/>
<comment type="caution">
    <text evidence="2">The sequence shown here is derived from an EMBL/GenBank/DDBJ whole genome shotgun (WGS) entry which is preliminary data.</text>
</comment>
<organism evidence="2 3">
    <name type="scientific">Eiseniibacteriota bacterium</name>
    <dbReference type="NCBI Taxonomy" id="2212470"/>
    <lineage>
        <taxon>Bacteria</taxon>
        <taxon>Candidatus Eiseniibacteriota</taxon>
    </lineage>
</organism>
<feature type="region of interest" description="Disordered" evidence="1">
    <location>
        <begin position="1"/>
        <end position="22"/>
    </location>
</feature>
<name>A0A948S0L3_UNCEI</name>
<dbReference type="EMBL" id="JAHJDP010000114">
    <property type="protein sequence ID" value="MBU2693092.1"/>
    <property type="molecule type" value="Genomic_DNA"/>
</dbReference>
<gene>
    <name evidence="2" type="ORF">KJ970_19420</name>
</gene>
<sequence>MGQGEIFDPNEEVNPPHPTGDNQNLAGDFNQAVENLTSMRKVIANLEKLCHKLGSPEIWAQPSRCREAVDQLAEITPQIQNLPILPDGLLQRARDASRQVEHALLKRTIDGLEEACRTAGVSFQCISRPSHEYRTGTFTLVMDPASGRVRIGYARELMVETPMETGIIWNELHRCIQELKKGFRDSEFFFKELLAVYKGMLGEKGRKFGERVELADLPGRLTARRLSRSFWKNPRPGAFHPITRAMLAYGLDQLILNRALGQDGFRLRLGSATMDTTKKKADVLYLEKGQAGGQYYLTFWFEKDPGAKAEG</sequence>
<evidence type="ECO:0000313" key="3">
    <source>
        <dbReference type="Proteomes" id="UP000777784"/>
    </source>
</evidence>
<evidence type="ECO:0000256" key="1">
    <source>
        <dbReference type="SAM" id="MobiDB-lite"/>
    </source>
</evidence>
<dbReference type="Proteomes" id="UP000777784">
    <property type="component" value="Unassembled WGS sequence"/>
</dbReference>
<protein>
    <submittedName>
        <fullName evidence="2">Uncharacterized protein</fullName>
    </submittedName>
</protein>
<evidence type="ECO:0000313" key="2">
    <source>
        <dbReference type="EMBL" id="MBU2693092.1"/>
    </source>
</evidence>